<proteinExistence type="predicted"/>
<protein>
    <submittedName>
        <fullName evidence="1">Uncharacterized protein</fullName>
    </submittedName>
</protein>
<dbReference type="EMBL" id="JARYMX010000003">
    <property type="protein sequence ID" value="KAJ9559441.1"/>
    <property type="molecule type" value="Genomic_DNA"/>
</dbReference>
<evidence type="ECO:0000313" key="2">
    <source>
        <dbReference type="Proteomes" id="UP001172457"/>
    </source>
</evidence>
<dbReference type="Gene3D" id="1.10.510.10">
    <property type="entry name" value="Transferase(Phosphotransferase) domain 1"/>
    <property type="match status" value="1"/>
</dbReference>
<keyword evidence="2" id="KW-1185">Reference proteome</keyword>
<gene>
    <name evidence="1" type="ORF">OSB04_014055</name>
</gene>
<sequence length="110" mass="12204">MGDVDSNKFHKIIDPRLKGNYPLESVNRLSTIADRCLSKDPKSRPKMSMVLEMVNQLIAEVQETVSPLQAQVANPAPLPPPEGPSLVRVVSIMLKKVLMCSTKYETTREG</sequence>
<comment type="caution">
    <text evidence="1">The sequence shown here is derived from an EMBL/GenBank/DDBJ whole genome shotgun (WGS) entry which is preliminary data.</text>
</comment>
<dbReference type="InterPro" id="IPR011009">
    <property type="entry name" value="Kinase-like_dom_sf"/>
</dbReference>
<dbReference type="Proteomes" id="UP001172457">
    <property type="component" value="Chromosome 3"/>
</dbReference>
<dbReference type="AlphaFoldDB" id="A0AA38TSB0"/>
<evidence type="ECO:0000313" key="1">
    <source>
        <dbReference type="EMBL" id="KAJ9559441.1"/>
    </source>
</evidence>
<name>A0AA38TSB0_9ASTR</name>
<dbReference type="SUPFAM" id="SSF56112">
    <property type="entry name" value="Protein kinase-like (PK-like)"/>
    <property type="match status" value="1"/>
</dbReference>
<reference evidence="1" key="1">
    <citation type="submission" date="2023-03" db="EMBL/GenBank/DDBJ databases">
        <title>Chromosome-scale reference genome and RAD-based genetic map of yellow starthistle (Centaurea solstitialis) reveal putative structural variation and QTLs associated with invader traits.</title>
        <authorList>
            <person name="Reatini B."/>
            <person name="Cang F.A."/>
            <person name="Jiang Q."/>
            <person name="Mckibben M.T.W."/>
            <person name="Barker M.S."/>
            <person name="Rieseberg L.H."/>
            <person name="Dlugosch K.M."/>
        </authorList>
    </citation>
    <scope>NUCLEOTIDE SEQUENCE</scope>
    <source>
        <strain evidence="1">CAN-66</strain>
        <tissue evidence="1">Leaf</tissue>
    </source>
</reference>
<accession>A0AA38TSB0</accession>
<organism evidence="1 2">
    <name type="scientific">Centaurea solstitialis</name>
    <name type="common">yellow star-thistle</name>
    <dbReference type="NCBI Taxonomy" id="347529"/>
    <lineage>
        <taxon>Eukaryota</taxon>
        <taxon>Viridiplantae</taxon>
        <taxon>Streptophyta</taxon>
        <taxon>Embryophyta</taxon>
        <taxon>Tracheophyta</taxon>
        <taxon>Spermatophyta</taxon>
        <taxon>Magnoliopsida</taxon>
        <taxon>eudicotyledons</taxon>
        <taxon>Gunneridae</taxon>
        <taxon>Pentapetalae</taxon>
        <taxon>asterids</taxon>
        <taxon>campanulids</taxon>
        <taxon>Asterales</taxon>
        <taxon>Asteraceae</taxon>
        <taxon>Carduoideae</taxon>
        <taxon>Cardueae</taxon>
        <taxon>Centaureinae</taxon>
        <taxon>Centaurea</taxon>
    </lineage>
</organism>